<reference evidence="2 3" key="1">
    <citation type="submission" date="2019-04" db="EMBL/GenBank/DDBJ databases">
        <title>Genome sequence of strain 7209-2.</title>
        <authorList>
            <person name="Gao J."/>
            <person name="Sun J."/>
        </authorList>
    </citation>
    <scope>NUCLEOTIDE SEQUENCE [LARGE SCALE GENOMIC DNA]</scope>
    <source>
        <strain evidence="2 3">7209-2</strain>
    </source>
</reference>
<dbReference type="InterPro" id="IPR007138">
    <property type="entry name" value="ABM_dom"/>
</dbReference>
<feature type="domain" description="ABM" evidence="1">
    <location>
        <begin position="1"/>
        <end position="72"/>
    </location>
</feature>
<proteinExistence type="predicted"/>
<dbReference type="Gene3D" id="3.30.70.100">
    <property type="match status" value="1"/>
</dbReference>
<dbReference type="RefSeq" id="WP_136556981.1">
    <property type="nucleotide sequence ID" value="NZ_STGT01000001.1"/>
</dbReference>
<organism evidence="2 3">
    <name type="scientific">Rhizobium rhizophilum</name>
    <dbReference type="NCBI Taxonomy" id="1850373"/>
    <lineage>
        <taxon>Bacteria</taxon>
        <taxon>Pseudomonadati</taxon>
        <taxon>Pseudomonadota</taxon>
        <taxon>Alphaproteobacteria</taxon>
        <taxon>Hyphomicrobiales</taxon>
        <taxon>Rhizobiaceae</taxon>
        <taxon>Rhizobium/Agrobacterium group</taxon>
        <taxon>Rhizobium</taxon>
    </lineage>
</organism>
<evidence type="ECO:0000259" key="1">
    <source>
        <dbReference type="Pfam" id="PF03992"/>
    </source>
</evidence>
<comment type="caution">
    <text evidence="2">The sequence shown here is derived from an EMBL/GenBank/DDBJ whole genome shotgun (WGS) entry which is preliminary data.</text>
</comment>
<keyword evidence="2" id="KW-0560">Oxidoreductase</keyword>
<dbReference type="SUPFAM" id="SSF54909">
    <property type="entry name" value="Dimeric alpha+beta barrel"/>
    <property type="match status" value="1"/>
</dbReference>
<dbReference type="GO" id="GO:0004497">
    <property type="term" value="F:monooxygenase activity"/>
    <property type="evidence" value="ECO:0007669"/>
    <property type="project" value="UniProtKB-KW"/>
</dbReference>
<name>A0ABY2R100_9HYPH</name>
<evidence type="ECO:0000313" key="3">
    <source>
        <dbReference type="Proteomes" id="UP000309667"/>
    </source>
</evidence>
<sequence>MIVEYIRYELKTHEPHELVEAYRLAAPHFEAAPQCLGYEMSHCVEAPSSLTLRILWTSTEDHLQAFRKGPHFPPFLAAIRPFIGEIAEMRHYAPTDVAWTRTEG</sequence>
<dbReference type="EMBL" id="STGT01000001">
    <property type="protein sequence ID" value="THV17378.1"/>
    <property type="molecule type" value="Genomic_DNA"/>
</dbReference>
<accession>A0ABY2R100</accession>
<keyword evidence="2" id="KW-0503">Monooxygenase</keyword>
<dbReference type="InterPro" id="IPR011008">
    <property type="entry name" value="Dimeric_a/b-barrel"/>
</dbReference>
<gene>
    <name evidence="2" type="ORF">E9677_05180</name>
</gene>
<protein>
    <submittedName>
        <fullName evidence="2">Antibiotic biosynthesis monooxygenase</fullName>
    </submittedName>
</protein>
<keyword evidence="3" id="KW-1185">Reference proteome</keyword>
<dbReference type="Proteomes" id="UP000309667">
    <property type="component" value="Unassembled WGS sequence"/>
</dbReference>
<dbReference type="Pfam" id="PF03992">
    <property type="entry name" value="ABM"/>
    <property type="match status" value="1"/>
</dbReference>
<evidence type="ECO:0000313" key="2">
    <source>
        <dbReference type="EMBL" id="THV17378.1"/>
    </source>
</evidence>